<keyword evidence="2" id="KW-1185">Reference proteome</keyword>
<dbReference type="SUPFAM" id="SSF56024">
    <property type="entry name" value="Phospholipase D/nuclease"/>
    <property type="match status" value="1"/>
</dbReference>
<name>A0ABV6Z3P4_UNCC1</name>
<accession>A0ABV6Z3P4</accession>
<comment type="caution">
    <text evidence="1">The sequence shown here is derived from an EMBL/GenBank/DDBJ whole genome shotgun (WGS) entry which is preliminary data.</text>
</comment>
<organism evidence="1 2">
    <name type="scientific">candidate division CSSED10-310 bacterium</name>
    <dbReference type="NCBI Taxonomy" id="2855610"/>
    <lineage>
        <taxon>Bacteria</taxon>
        <taxon>Bacteria division CSSED10-310</taxon>
    </lineage>
</organism>
<evidence type="ECO:0000313" key="2">
    <source>
        <dbReference type="Proteomes" id="UP001594351"/>
    </source>
</evidence>
<evidence type="ECO:0008006" key="3">
    <source>
        <dbReference type="Google" id="ProtNLM"/>
    </source>
</evidence>
<dbReference type="Gene3D" id="3.30.870.10">
    <property type="entry name" value="Endonuclease Chain A"/>
    <property type="match status" value="1"/>
</dbReference>
<gene>
    <name evidence="1" type="ORF">ACFL27_22395</name>
</gene>
<evidence type="ECO:0000313" key="1">
    <source>
        <dbReference type="EMBL" id="MFC1852958.1"/>
    </source>
</evidence>
<dbReference type="Proteomes" id="UP001594351">
    <property type="component" value="Unassembled WGS sequence"/>
</dbReference>
<dbReference type="EMBL" id="JBHPBY010000396">
    <property type="protein sequence ID" value="MFC1852958.1"/>
    <property type="molecule type" value="Genomic_DNA"/>
</dbReference>
<reference evidence="1 2" key="1">
    <citation type="submission" date="2024-09" db="EMBL/GenBank/DDBJ databases">
        <title>Laminarin stimulates single cell rates of sulfate reduction while oxygen inhibits transcriptomic activity in coastal marine sediment.</title>
        <authorList>
            <person name="Lindsay M."/>
            <person name="Orcutt B."/>
            <person name="Emerson D."/>
            <person name="Stepanauskas R."/>
            <person name="D'Angelo T."/>
        </authorList>
    </citation>
    <scope>NUCLEOTIDE SEQUENCE [LARGE SCALE GENOMIC DNA]</scope>
    <source>
        <strain evidence="1">SAG AM-311-K15</strain>
    </source>
</reference>
<sequence length="51" mass="5958">MLIVGSTNWSVPALITNNESSVCIESFTLAHYYTRYFQRLVKEKYTPTKKK</sequence>
<protein>
    <recommendedName>
        <fullName evidence="3">Phospholipase D-like domain-containing protein</fullName>
    </recommendedName>
</protein>
<proteinExistence type="predicted"/>